<dbReference type="AlphaFoldDB" id="A0A2A9M7A0"/>
<organism evidence="2 3">
    <name type="scientific">Besnoitia besnoiti</name>
    <name type="common">Apicomplexan protozoan</name>
    <dbReference type="NCBI Taxonomy" id="94643"/>
    <lineage>
        <taxon>Eukaryota</taxon>
        <taxon>Sar</taxon>
        <taxon>Alveolata</taxon>
        <taxon>Apicomplexa</taxon>
        <taxon>Conoidasida</taxon>
        <taxon>Coccidia</taxon>
        <taxon>Eucoccidiorida</taxon>
        <taxon>Eimeriorina</taxon>
        <taxon>Sarcocystidae</taxon>
        <taxon>Besnoitia</taxon>
    </lineage>
</organism>
<comment type="caution">
    <text evidence="2">The sequence shown here is derived from an EMBL/GenBank/DDBJ whole genome shotgun (WGS) entry which is preliminary data.</text>
</comment>
<dbReference type="RefSeq" id="XP_029215289.1">
    <property type="nucleotide sequence ID" value="XM_029361389.1"/>
</dbReference>
<dbReference type="GeneID" id="40307767"/>
<evidence type="ECO:0000256" key="1">
    <source>
        <dbReference type="SAM" id="MobiDB-lite"/>
    </source>
</evidence>
<name>A0A2A9M7A0_BESBE</name>
<accession>A0A2A9M7A0</accession>
<dbReference type="OrthoDB" id="331039at2759"/>
<dbReference type="VEuPathDB" id="ToxoDB:BESB_027150"/>
<feature type="region of interest" description="Disordered" evidence="1">
    <location>
        <begin position="570"/>
        <end position="597"/>
    </location>
</feature>
<reference evidence="2 3" key="1">
    <citation type="submission" date="2017-09" db="EMBL/GenBank/DDBJ databases">
        <title>Genome sequencing of Besnoitia besnoiti strain Bb-Ger1.</title>
        <authorList>
            <person name="Schares G."/>
            <person name="Venepally P."/>
            <person name="Lorenzi H.A."/>
        </authorList>
    </citation>
    <scope>NUCLEOTIDE SEQUENCE [LARGE SCALE GENOMIC DNA]</scope>
    <source>
        <strain evidence="2 3">Bb-Ger1</strain>
    </source>
</reference>
<evidence type="ECO:0000313" key="3">
    <source>
        <dbReference type="Proteomes" id="UP000224006"/>
    </source>
</evidence>
<proteinExistence type="predicted"/>
<feature type="region of interest" description="Disordered" evidence="1">
    <location>
        <begin position="497"/>
        <end position="516"/>
    </location>
</feature>
<gene>
    <name evidence="2" type="ORF">BESB_027150</name>
</gene>
<protein>
    <submittedName>
        <fullName evidence="2">Uncharacterized protein</fullName>
    </submittedName>
</protein>
<dbReference type="EMBL" id="NWUJ01000015">
    <property type="protein sequence ID" value="PFH31280.1"/>
    <property type="molecule type" value="Genomic_DNA"/>
</dbReference>
<sequence>MSGTDASSTRAPTVANPEGPCPPTCSLACLAARNGAACCPRNGASLSVLSSLRHVADSLKDCVRQTGMYYNSSARTGAAAGVSPFGRRGQFVPPSGMSTAQITLPAAYGSHVSASHSRHSIPDVEGAINRYERSYHARLDGGLLEDYGRRAAAPSSSSHAQPTATAYCSGVSPARAAGMRGDFRVDLARYDDVQEVYPHLSFFLDAGAVRHSLQVTAALHCDQDARQWRQEREDMLHLLRRVPPLHMVDGSLGGQPAAAALDPEGISTRGDTLQLTGVPAPLLRQSPALTPPECRLVEFLRLVQSSAFCWQSPESRLPLHLLLQLPGAAASAAVDAAEEGRTSSQLSLEAEARRLQIDSGADTACPPFSVGRGAVEDPWRALTAPQRQQFTATFRQIVGCCRLLADEARLRSGNAETEGSLHGARPAAFLHALVGNSLAALEFGRRQELDKLVDRSAAGTRWWAEWGVDDAGWCAGADAAAHVWIFLAKAELQEERGGAHREATGGGDDAAAEPEDEDRDAIWWRAVYHAFRTADLKCLIALGAGDFLPAGGCSLPEACAAVAAAAAAPMDSESKRAEEDAAGGSVRSNRRRTLPPQPPMLPFVCRHLLSRVLGSSTEANRRSLTDIAVNEEERRSVADMLGVLPSVAALQPPSSSVALGRLLLLYPPEKLTGGEGDGAAQKQAKRRTDAYLPLLLSLVNPSMWPPVNVAVCLRRFSQDDFLHYKLHLALLQSDQALEPQAALSASLLELAEKFRQRGAAYFDSSLSDGSRLGRVYVNAGYPMMLAACGCFFEAVTWLMENTRVLRRAALLLLLLLRECGAARHPQLKKLDPAVPIFEDVADRGAAEPSAAFSRLVERGLEDSSVLAKIVVMTVLPRQLWSHLSRSLVSHHFALLSSPLALGSLSCDEDAILPGLLSGVLGAASRPAPGSQLHAAGELGAAGSLALDRSRQRLLSRLYADIRDEGRRRRALTEAFVAAWLLSDFRSCEEILADALEGDVFSNFHCPPDDTDSRRAKFFLAAYPLLQRRLPQRGIEDLGPAWLHARIMWRARQGEFRAALALFVDLSRSSQPPLVLPPSEGVSWMDGGLRRAAAARVARLVDCVAYLLVRLIERGAPLPSLVSREVLTELQETSMKLPPSATRRLHQTRATLYELLRRYANSQSPPPIL</sequence>
<evidence type="ECO:0000313" key="2">
    <source>
        <dbReference type="EMBL" id="PFH31280.1"/>
    </source>
</evidence>
<dbReference type="KEGG" id="bbes:BESB_027150"/>
<dbReference type="Proteomes" id="UP000224006">
    <property type="component" value="Unassembled WGS sequence"/>
</dbReference>
<keyword evidence="3" id="KW-1185">Reference proteome</keyword>